<dbReference type="Pfam" id="PF02353">
    <property type="entry name" value="CMAS"/>
    <property type="match status" value="1"/>
</dbReference>
<comment type="caution">
    <text evidence="7">The sequence shown here is derived from an EMBL/GenBank/DDBJ whole genome shotgun (WGS) entry which is preliminary data.</text>
</comment>
<protein>
    <submittedName>
        <fullName evidence="7">Class I SAM-dependent methyltransferase</fullName>
    </submittedName>
</protein>
<organism evidence="7 8">
    <name type="scientific">Alterirhizorhabdus solaris</name>
    <dbReference type="NCBI Taxonomy" id="2529389"/>
    <lineage>
        <taxon>Bacteria</taxon>
        <taxon>Pseudomonadati</taxon>
        <taxon>Pseudomonadota</taxon>
        <taxon>Alphaproteobacteria</taxon>
        <taxon>Sphingomonadales</taxon>
        <taxon>Rhizorhabdaceae</taxon>
        <taxon>Alterirhizorhabdus</taxon>
    </lineage>
</organism>
<comment type="similarity">
    <text evidence="1">Belongs to the CFA/CMAS family.</text>
</comment>
<dbReference type="RefSeq" id="WP_145155356.1">
    <property type="nucleotide sequence ID" value="NZ_VNIM01000126.1"/>
</dbReference>
<keyword evidence="5" id="KW-0443">Lipid metabolism</keyword>
<dbReference type="PIRSF" id="PIRSF003085">
    <property type="entry name" value="CMAS"/>
    <property type="match status" value="1"/>
</dbReference>
<reference evidence="7 8" key="1">
    <citation type="submission" date="2019-07" db="EMBL/GenBank/DDBJ databases">
        <title>Sphingomonas solaris sp. nov., isolated from a solar panel from Boston, Massachusetts.</title>
        <authorList>
            <person name="Tanner K."/>
            <person name="Pascual J."/>
            <person name="Mancuso C."/>
            <person name="Pereto J."/>
            <person name="Khalil A."/>
            <person name="Vilanova C."/>
        </authorList>
    </citation>
    <scope>NUCLEOTIDE SEQUENCE [LARGE SCALE GENOMIC DNA]</scope>
    <source>
        <strain evidence="7 8">R4DWN</strain>
    </source>
</reference>
<evidence type="ECO:0000313" key="8">
    <source>
        <dbReference type="Proteomes" id="UP000318681"/>
    </source>
</evidence>
<dbReference type="PANTHER" id="PTHR43667:SF2">
    <property type="entry name" value="FATTY ACID C-METHYL TRANSFERASE"/>
    <property type="match status" value="1"/>
</dbReference>
<dbReference type="InterPro" id="IPR029063">
    <property type="entry name" value="SAM-dependent_MTases_sf"/>
</dbReference>
<keyword evidence="8" id="KW-1185">Reference proteome</keyword>
<dbReference type="OrthoDB" id="9782855at2"/>
<evidence type="ECO:0000256" key="2">
    <source>
        <dbReference type="ARBA" id="ARBA00022603"/>
    </source>
</evidence>
<dbReference type="InterPro" id="IPR003333">
    <property type="entry name" value="CMAS"/>
</dbReference>
<dbReference type="SUPFAM" id="SSF53335">
    <property type="entry name" value="S-adenosyl-L-methionine-dependent methyltransferases"/>
    <property type="match status" value="1"/>
</dbReference>
<keyword evidence="4" id="KW-0949">S-adenosyl-L-methionine</keyword>
<gene>
    <name evidence="7" type="ORF">FOY91_19190</name>
</gene>
<dbReference type="CDD" id="cd02440">
    <property type="entry name" value="AdoMet_MTases"/>
    <property type="match status" value="1"/>
</dbReference>
<dbReference type="Proteomes" id="UP000318681">
    <property type="component" value="Unassembled WGS sequence"/>
</dbReference>
<feature type="active site" evidence="6">
    <location>
        <position position="411"/>
    </location>
</feature>
<accession>A0A558QTG6</accession>
<evidence type="ECO:0000256" key="4">
    <source>
        <dbReference type="ARBA" id="ARBA00022691"/>
    </source>
</evidence>
<dbReference type="EMBL" id="VNIM01000126">
    <property type="protein sequence ID" value="TVV70408.1"/>
    <property type="molecule type" value="Genomic_DNA"/>
</dbReference>
<keyword evidence="3 7" id="KW-0808">Transferase</keyword>
<dbReference type="PANTHER" id="PTHR43667">
    <property type="entry name" value="CYCLOPROPANE-FATTY-ACYL-PHOSPHOLIPID SYNTHASE"/>
    <property type="match status" value="1"/>
</dbReference>
<name>A0A558QTG6_9SPHN</name>
<dbReference type="GO" id="GO:0008610">
    <property type="term" value="P:lipid biosynthetic process"/>
    <property type="evidence" value="ECO:0007669"/>
    <property type="project" value="InterPro"/>
</dbReference>
<dbReference type="GO" id="GO:0008168">
    <property type="term" value="F:methyltransferase activity"/>
    <property type="evidence" value="ECO:0007669"/>
    <property type="project" value="UniProtKB-KW"/>
</dbReference>
<evidence type="ECO:0000313" key="7">
    <source>
        <dbReference type="EMBL" id="TVV70408.1"/>
    </source>
</evidence>
<evidence type="ECO:0000256" key="3">
    <source>
        <dbReference type="ARBA" id="ARBA00022679"/>
    </source>
</evidence>
<keyword evidence="2 7" id="KW-0489">Methyltransferase</keyword>
<evidence type="ECO:0000256" key="5">
    <source>
        <dbReference type="ARBA" id="ARBA00023098"/>
    </source>
</evidence>
<evidence type="ECO:0000256" key="1">
    <source>
        <dbReference type="ARBA" id="ARBA00010815"/>
    </source>
</evidence>
<dbReference type="Gene3D" id="3.40.50.150">
    <property type="entry name" value="Vaccinia Virus protein VP39"/>
    <property type="match status" value="1"/>
</dbReference>
<evidence type="ECO:0000256" key="6">
    <source>
        <dbReference type="PIRSR" id="PIRSR003085-1"/>
    </source>
</evidence>
<dbReference type="GO" id="GO:0032259">
    <property type="term" value="P:methylation"/>
    <property type="evidence" value="ECO:0007669"/>
    <property type="project" value="UniProtKB-KW"/>
</dbReference>
<dbReference type="AlphaFoldDB" id="A0A558QTG6"/>
<sequence>MDAPPSTPTRAAVRGRHLLKADRGFATGPGWVARLVAPGFHSVLDRIDRGLAHGSLAADLPDGTHRVLGGRGEGPAVIVHLASWRALLRLMTTGSVGWYRAWAEGEWASPDPVALFDLFMRNRLTLGGAARAKGWGRLVNRAAHALRGNSKARARRNIAFHYDLGNDFYASWLDRGMAYSSALFAEPIGPRESLEVAQARKVRALLDRLDLKPGQRLLEIGCGWGGLAEVAARDHGVSVVGLTLSAEQKAYADARLAVAGQEDRVSIELTDYRDATGQYDAVASVEMVEAVGAAYWPAFMAAIAGRLRPGGRAAIQYIVIDDAIFENYAASADFIQTYVFPGGMLISETRFRAAAEAAGLEWRDRRGFGLHYAETLRRWRVAFDMAEEEGRLPAGFDPAFCRLWRYYLMYCEGGFRGGGIDVAQVTLVKPA</sequence>
<proteinExistence type="inferred from homology"/>
<dbReference type="InterPro" id="IPR050723">
    <property type="entry name" value="CFA/CMAS"/>
</dbReference>